<dbReference type="OrthoDB" id="7851643at2"/>
<organism evidence="2 3">
    <name type="scientific">Dyadobacter flavalbus</name>
    <dbReference type="NCBI Taxonomy" id="2579942"/>
    <lineage>
        <taxon>Bacteria</taxon>
        <taxon>Pseudomonadati</taxon>
        <taxon>Bacteroidota</taxon>
        <taxon>Cytophagia</taxon>
        <taxon>Cytophagales</taxon>
        <taxon>Spirosomataceae</taxon>
        <taxon>Dyadobacter</taxon>
    </lineage>
</organism>
<dbReference type="SUPFAM" id="SSF53448">
    <property type="entry name" value="Nucleotide-diphospho-sugar transferases"/>
    <property type="match status" value="1"/>
</dbReference>
<dbReference type="Proteomes" id="UP000323994">
    <property type="component" value="Unassembled WGS sequence"/>
</dbReference>
<comment type="caution">
    <text evidence="2">The sequence shown here is derived from an EMBL/GenBank/DDBJ whole genome shotgun (WGS) entry which is preliminary data.</text>
</comment>
<dbReference type="InterPro" id="IPR029044">
    <property type="entry name" value="Nucleotide-diphossugar_trans"/>
</dbReference>
<reference evidence="2 3" key="1">
    <citation type="submission" date="2019-05" db="EMBL/GenBank/DDBJ databases">
        <authorList>
            <person name="Qu J.-H."/>
        </authorList>
    </citation>
    <scope>NUCLEOTIDE SEQUENCE [LARGE SCALE GENOMIC DNA]</scope>
    <source>
        <strain evidence="2 3">NS28</strain>
    </source>
</reference>
<evidence type="ECO:0000313" key="2">
    <source>
        <dbReference type="EMBL" id="KAA6439100.1"/>
    </source>
</evidence>
<sequence>MISVIICSANAEDLSLVRKNISETIGVTHEIIAIENSHAKRGICEVYNEGTKKAAYDILCFMHEDVQIRTNDWGKTVLNIFSEDAETGVLGVAGGGYKSLSPSGWYQFEFHSEERSYQNVLQGFKLDEKDEIHAYHNPKNENLSSVVCVDGLWFCTRKSIALKYPFDAKTLKGFHGYDIDFCLSVFQEYKVKVTFDILMKHASEGNFNKLWLDEILKLHRKWSKVLPLTTSDVSDREFYFTEKRCLKKLIEQMLRWDYSFYQIHRMIMNTAKSRVRKKLYFKAYLHLLKLKLNIIPLPSRS</sequence>
<evidence type="ECO:0000313" key="3">
    <source>
        <dbReference type="Proteomes" id="UP000323994"/>
    </source>
</evidence>
<dbReference type="EMBL" id="VBSN01000038">
    <property type="protein sequence ID" value="KAA6439100.1"/>
    <property type="molecule type" value="Genomic_DNA"/>
</dbReference>
<gene>
    <name evidence="2" type="ORF">FEM33_12505</name>
</gene>
<keyword evidence="3" id="KW-1185">Reference proteome</keyword>
<feature type="domain" description="Streptomycin biosynthesis protein StrF" evidence="1">
    <location>
        <begin position="4"/>
        <end position="193"/>
    </location>
</feature>
<name>A0A5M8QVJ6_9BACT</name>
<proteinExistence type="predicted"/>
<dbReference type="Pfam" id="PF13712">
    <property type="entry name" value="Glyco_tranf_2_5"/>
    <property type="match status" value="1"/>
</dbReference>
<dbReference type="Gene3D" id="3.90.550.10">
    <property type="entry name" value="Spore Coat Polysaccharide Biosynthesis Protein SpsA, Chain A"/>
    <property type="match status" value="1"/>
</dbReference>
<dbReference type="InterPro" id="IPR059123">
    <property type="entry name" value="StrF_dom"/>
</dbReference>
<dbReference type="AlphaFoldDB" id="A0A5M8QVJ6"/>
<dbReference type="RefSeq" id="WP_139012356.1">
    <property type="nucleotide sequence ID" value="NZ_VBSN01000038.1"/>
</dbReference>
<accession>A0A5M8QVJ6</accession>
<evidence type="ECO:0000259" key="1">
    <source>
        <dbReference type="Pfam" id="PF13712"/>
    </source>
</evidence>
<protein>
    <recommendedName>
        <fullName evidence="1">Streptomycin biosynthesis protein StrF domain-containing protein</fullName>
    </recommendedName>
</protein>